<feature type="transmembrane region" description="Helical" evidence="1">
    <location>
        <begin position="28"/>
        <end position="52"/>
    </location>
</feature>
<keyword evidence="1" id="KW-0812">Transmembrane</keyword>
<feature type="non-terminal residue" evidence="2">
    <location>
        <position position="1"/>
    </location>
</feature>
<proteinExistence type="predicted"/>
<keyword evidence="1" id="KW-0472">Membrane</keyword>
<organism evidence="2 3">
    <name type="scientific">Clarias magur</name>
    <name type="common">Asian catfish</name>
    <name type="synonym">Macropteronotus magur</name>
    <dbReference type="NCBI Taxonomy" id="1594786"/>
    <lineage>
        <taxon>Eukaryota</taxon>
        <taxon>Metazoa</taxon>
        <taxon>Chordata</taxon>
        <taxon>Craniata</taxon>
        <taxon>Vertebrata</taxon>
        <taxon>Euteleostomi</taxon>
        <taxon>Actinopterygii</taxon>
        <taxon>Neopterygii</taxon>
        <taxon>Teleostei</taxon>
        <taxon>Ostariophysi</taxon>
        <taxon>Siluriformes</taxon>
        <taxon>Clariidae</taxon>
        <taxon>Clarias</taxon>
    </lineage>
</organism>
<dbReference type="EMBL" id="QNUK01000086">
    <property type="protein sequence ID" value="KAF5902684.1"/>
    <property type="molecule type" value="Genomic_DNA"/>
</dbReference>
<reference evidence="2" key="1">
    <citation type="submission" date="2020-07" db="EMBL/GenBank/DDBJ databases">
        <title>Clarias magur genome sequencing, assembly and annotation.</title>
        <authorList>
            <person name="Kushwaha B."/>
            <person name="Kumar R."/>
            <person name="Das P."/>
            <person name="Joshi C.G."/>
            <person name="Kumar D."/>
            <person name="Nagpure N.S."/>
            <person name="Pandey M."/>
            <person name="Agarwal S."/>
            <person name="Srivastava S."/>
            <person name="Singh M."/>
            <person name="Sahoo L."/>
            <person name="Jayasankar P."/>
            <person name="Meher P.K."/>
            <person name="Koringa P.G."/>
            <person name="Iquebal M.A."/>
            <person name="Das S.P."/>
            <person name="Bit A."/>
            <person name="Patnaik S."/>
            <person name="Patel N."/>
            <person name="Shah T.M."/>
            <person name="Hinsu A."/>
            <person name="Jena J.K."/>
        </authorList>
    </citation>
    <scope>NUCLEOTIDE SEQUENCE</scope>
    <source>
        <strain evidence="2">CIFAMagur01</strain>
        <tissue evidence="2">Testis</tissue>
    </source>
</reference>
<evidence type="ECO:0000313" key="2">
    <source>
        <dbReference type="EMBL" id="KAF5902684.1"/>
    </source>
</evidence>
<name>A0A8J4X5Q6_CLAMG</name>
<sequence>TGVYGAHVCAAGVCLVDVFSTYASATGFYAAVVCAICVCALGVCGAGCVCAARA</sequence>
<dbReference type="Proteomes" id="UP000727407">
    <property type="component" value="Unassembled WGS sequence"/>
</dbReference>
<gene>
    <name evidence="2" type="ORF">DAT39_007627</name>
</gene>
<accession>A0A8J4X5Q6</accession>
<comment type="caution">
    <text evidence="2">The sequence shown here is derived from an EMBL/GenBank/DDBJ whole genome shotgun (WGS) entry which is preliminary data.</text>
</comment>
<dbReference type="AlphaFoldDB" id="A0A8J4X5Q6"/>
<evidence type="ECO:0000313" key="3">
    <source>
        <dbReference type="Proteomes" id="UP000727407"/>
    </source>
</evidence>
<keyword evidence="1" id="KW-1133">Transmembrane helix</keyword>
<protein>
    <submittedName>
        <fullName evidence="2">Uncharacterized protein</fullName>
    </submittedName>
</protein>
<evidence type="ECO:0000256" key="1">
    <source>
        <dbReference type="SAM" id="Phobius"/>
    </source>
</evidence>
<keyword evidence="3" id="KW-1185">Reference proteome</keyword>